<dbReference type="PANTHER" id="PTHR13450">
    <property type="entry name" value="MITOCHONDRIAL 39S RIBOSOMAL PROTEIN L42"/>
    <property type="match status" value="1"/>
</dbReference>
<evidence type="ECO:0000256" key="3">
    <source>
        <dbReference type="ARBA" id="ARBA00022946"/>
    </source>
</evidence>
<accession>A0A5F9DFA7</accession>
<comment type="subcellular location">
    <subcellularLocation>
        <location evidence="1">Mitochondrion</location>
    </subcellularLocation>
</comment>
<evidence type="ECO:0000256" key="4">
    <source>
        <dbReference type="ARBA" id="ARBA00022980"/>
    </source>
</evidence>
<name>A0A5F9DFA7_RABIT</name>
<evidence type="ECO:0000256" key="6">
    <source>
        <dbReference type="ARBA" id="ARBA00023274"/>
    </source>
</evidence>
<comment type="similarity">
    <text evidence="2">Belongs to the mitochondrion-specific ribosomal protein mL42 family.</text>
</comment>
<dbReference type="GeneTree" id="ENSGT00390000010491"/>
<evidence type="ECO:0000256" key="7">
    <source>
        <dbReference type="ARBA" id="ARBA00035189"/>
    </source>
</evidence>
<evidence type="ECO:0000256" key="5">
    <source>
        <dbReference type="ARBA" id="ARBA00023128"/>
    </source>
</evidence>
<dbReference type="InterPro" id="IPR019346">
    <property type="entry name" value="Ribosomal_mL42"/>
</dbReference>
<keyword evidence="6" id="KW-0687">Ribonucleoprotein</keyword>
<reference evidence="8 9" key="1">
    <citation type="journal article" date="2011" name="Nature">
        <title>A high-resolution map of human evolutionary constraint using 29 mammals.</title>
        <authorList>
            <person name="Lindblad-Toh K."/>
            <person name="Garber M."/>
            <person name="Zuk O."/>
            <person name="Lin M.F."/>
            <person name="Parker B.J."/>
            <person name="Washietl S."/>
            <person name="Kheradpour P."/>
            <person name="Ernst J."/>
            <person name="Jordan G."/>
            <person name="Mauceli E."/>
            <person name="Ward L.D."/>
            <person name="Lowe C.B."/>
            <person name="Holloway A.K."/>
            <person name="Clamp M."/>
            <person name="Gnerre S."/>
            <person name="Alfoldi J."/>
            <person name="Beal K."/>
            <person name="Chang J."/>
            <person name="Clawson H."/>
            <person name="Cuff J."/>
            <person name="Di Palma F."/>
            <person name="Fitzgerald S."/>
            <person name="Flicek P."/>
            <person name="Guttman M."/>
            <person name="Hubisz M.J."/>
            <person name="Jaffe D.B."/>
            <person name="Jungreis I."/>
            <person name="Kent W.J."/>
            <person name="Kostka D."/>
            <person name="Lara M."/>
            <person name="Martins A.L."/>
            <person name="Massingham T."/>
            <person name="Moltke I."/>
            <person name="Raney B.J."/>
            <person name="Rasmussen M.D."/>
            <person name="Robinson J."/>
            <person name="Stark A."/>
            <person name="Vilella A.J."/>
            <person name="Wen J."/>
            <person name="Xie X."/>
            <person name="Zody M.C."/>
            <person name="Baldwin J."/>
            <person name="Bloom T."/>
            <person name="Chin C.W."/>
            <person name="Heiman D."/>
            <person name="Nicol R."/>
            <person name="Nusbaum C."/>
            <person name="Young S."/>
            <person name="Wilkinson J."/>
            <person name="Worley K.C."/>
            <person name="Kovar C.L."/>
            <person name="Muzny D.M."/>
            <person name="Gibbs R.A."/>
            <person name="Cree A."/>
            <person name="Dihn H.H."/>
            <person name="Fowler G."/>
            <person name="Jhangiani S."/>
            <person name="Joshi V."/>
            <person name="Lee S."/>
            <person name="Lewis L.R."/>
            <person name="Nazareth L.V."/>
            <person name="Okwuonu G."/>
            <person name="Santibanez J."/>
            <person name="Warren W.C."/>
            <person name="Mardis E.R."/>
            <person name="Weinstock G.M."/>
            <person name="Wilson R.K."/>
            <person name="Delehaunty K."/>
            <person name="Dooling D."/>
            <person name="Fronik C."/>
            <person name="Fulton L."/>
            <person name="Fulton B."/>
            <person name="Graves T."/>
            <person name="Minx P."/>
            <person name="Sodergren E."/>
            <person name="Birney E."/>
            <person name="Margulies E.H."/>
            <person name="Herrero J."/>
            <person name="Green E.D."/>
            <person name="Haussler D."/>
            <person name="Siepel A."/>
            <person name="Goldman N."/>
            <person name="Pollard K.S."/>
            <person name="Pedersen J.S."/>
            <person name="Lander E.S."/>
            <person name="Kellis M."/>
        </authorList>
    </citation>
    <scope>NUCLEOTIDE SEQUENCE [LARGE SCALE GENOMIC DNA]</scope>
    <source>
        <strain evidence="9">Thorbecke</strain>
    </source>
</reference>
<dbReference type="InParanoid" id="A0A5F9DFA7"/>
<organism evidence="8 9">
    <name type="scientific">Oryctolagus cuniculus</name>
    <name type="common">Rabbit</name>
    <dbReference type="NCBI Taxonomy" id="9986"/>
    <lineage>
        <taxon>Eukaryota</taxon>
        <taxon>Metazoa</taxon>
        <taxon>Chordata</taxon>
        <taxon>Craniata</taxon>
        <taxon>Vertebrata</taxon>
        <taxon>Euteleostomi</taxon>
        <taxon>Mammalia</taxon>
        <taxon>Eutheria</taxon>
        <taxon>Euarchontoglires</taxon>
        <taxon>Glires</taxon>
        <taxon>Lagomorpha</taxon>
        <taxon>Leporidae</taxon>
        <taxon>Oryctolagus</taxon>
    </lineage>
</organism>
<evidence type="ECO:0000313" key="9">
    <source>
        <dbReference type="Proteomes" id="UP000001811"/>
    </source>
</evidence>
<dbReference type="PANTHER" id="PTHR13450:SF4">
    <property type="entry name" value="LARGE RIBOSOMAL SUBUNIT PROTEIN ML42"/>
    <property type="match status" value="1"/>
</dbReference>
<protein>
    <recommendedName>
        <fullName evidence="7">Large ribosomal subunit protein mL42</fullName>
    </recommendedName>
</protein>
<dbReference type="Bgee" id="ENSOCUG00000016770">
    <property type="expression patterns" value="Expressed in cardiovascular system and 1 other cell type or tissue"/>
</dbReference>
<keyword evidence="3" id="KW-0809">Transit peptide</keyword>
<dbReference type="AlphaFoldDB" id="A0A5F9DFA7"/>
<evidence type="ECO:0000313" key="8">
    <source>
        <dbReference type="Ensembl" id="ENSOCUP00000044301.1"/>
    </source>
</evidence>
<dbReference type="Ensembl" id="ENSOCUT00000016771.3">
    <property type="protein sequence ID" value="ENSOCUP00000044301.1"/>
    <property type="gene ID" value="ENSOCUG00000016770.3"/>
</dbReference>
<evidence type="ECO:0000256" key="1">
    <source>
        <dbReference type="ARBA" id="ARBA00004173"/>
    </source>
</evidence>
<dbReference type="Proteomes" id="UP000001811">
    <property type="component" value="Unplaced"/>
</dbReference>
<evidence type="ECO:0000256" key="2">
    <source>
        <dbReference type="ARBA" id="ARBA00005556"/>
    </source>
</evidence>
<reference evidence="8" key="3">
    <citation type="submission" date="2025-09" db="UniProtKB">
        <authorList>
            <consortium name="Ensembl"/>
        </authorList>
    </citation>
    <scope>IDENTIFICATION</scope>
    <source>
        <strain evidence="8">Thorbecke</strain>
    </source>
</reference>
<keyword evidence="5" id="KW-0496">Mitochondrion</keyword>
<dbReference type="GO" id="GO:0005762">
    <property type="term" value="C:mitochondrial large ribosomal subunit"/>
    <property type="evidence" value="ECO:0007669"/>
    <property type="project" value="TreeGrafter"/>
</dbReference>
<keyword evidence="4" id="KW-0689">Ribosomal protein</keyword>
<dbReference type="STRING" id="9986.ENSOCUP00000044301"/>
<proteinExistence type="inferred from homology"/>
<reference evidence="8" key="2">
    <citation type="submission" date="2025-08" db="UniProtKB">
        <authorList>
            <consortium name="Ensembl"/>
        </authorList>
    </citation>
    <scope>IDENTIFICATION</scope>
    <source>
        <strain evidence="8">Thorbecke</strain>
    </source>
</reference>
<sequence>MAAAAAAAAVKWVVSKKTILKHLSPIQNGAVYCVCHKSMYSLLPGDCNCKEPALTSDGRTVGCCHPSVDTPNEHTGPSYSFDFYETIVLSHP</sequence>
<keyword evidence="9" id="KW-1185">Reference proteome</keyword>